<dbReference type="NCBIfam" id="TIGR04183">
    <property type="entry name" value="Por_Secre_tail"/>
    <property type="match status" value="1"/>
</dbReference>
<evidence type="ECO:0000256" key="1">
    <source>
        <dbReference type="SAM" id="SignalP"/>
    </source>
</evidence>
<name>A0A1I5Z4R9_HYMAR</name>
<gene>
    <name evidence="3" type="ORF">SAMN04515668_2713</name>
</gene>
<dbReference type="RefSeq" id="WP_092674011.1">
    <property type="nucleotide sequence ID" value="NZ_FOXS01000003.1"/>
</dbReference>
<evidence type="ECO:0000313" key="3">
    <source>
        <dbReference type="EMBL" id="SFQ51458.1"/>
    </source>
</evidence>
<accession>A0A1I5Z4R9</accession>
<reference evidence="4" key="1">
    <citation type="submission" date="2016-10" db="EMBL/GenBank/DDBJ databases">
        <authorList>
            <person name="Varghese N."/>
            <person name="Submissions S."/>
        </authorList>
    </citation>
    <scope>NUCLEOTIDE SEQUENCE [LARGE SCALE GENOMIC DNA]</scope>
    <source>
        <strain evidence="4">OR362-8,ATCC BAA-1266,JCM 13504</strain>
    </source>
</reference>
<dbReference type="EMBL" id="FOXS01000003">
    <property type="protein sequence ID" value="SFQ51458.1"/>
    <property type="molecule type" value="Genomic_DNA"/>
</dbReference>
<dbReference type="STRING" id="1227077.SAMN04515668_2713"/>
<dbReference type="InterPro" id="IPR026444">
    <property type="entry name" value="Secre_tail"/>
</dbReference>
<feature type="chain" id="PRO_5011482207" evidence="1">
    <location>
        <begin position="21"/>
        <end position="716"/>
    </location>
</feature>
<feature type="domain" description="Secretion system C-terminal sorting" evidence="2">
    <location>
        <begin position="639"/>
        <end position="710"/>
    </location>
</feature>
<protein>
    <submittedName>
        <fullName evidence="3">Por secretion system C-terminal sorting domain-containing protein</fullName>
    </submittedName>
</protein>
<keyword evidence="1" id="KW-0732">Signal</keyword>
<sequence length="716" mass="76792">MMKKSTYVNLKLAVAGAVLAANLASPQAHAEGSKNLTPGTGTRGTATGANNFVGYLQHDDGGNSQISSSSKGFLKPDSDLLERLYIHVRPGETLYYGVRRINAGNNNTRLRLELKRGNGNNNNTITTYLSPASGTNLNNATLAVAAGVINTPEEAAIGPKYQGGTAPAGGYTPLTYTNTTNAAQDVWIEFEQVELTGNNPAVISSKSYYDCWDFTVRDSGGEKPGRLYSSAWSFSAGSFANQFATTFALYPLIPNPNFNNQSFFVKQVSYARMRPFGTLLTANKFGTGVDGTDYKLRRKSQPTSALSLGYAEYKMFVNDPDNAVYPSTIPPNSPTITTTCTGTAPNRRTVFNLAVDQAGFGLIFIDGNNSGTYEATADRVLEGTTRISNTANVFEWDGTTDSGARVPAGNISLVFSSGVGPVNFPMYDCEAADEAGITVRSVRPGNNNGFIDFLFYDDTNLDPNFSTPIRNPIGDNTPSGSHKWGRPGLESGPLSGDTKTINSYAVGLLAQGKVLNVAYDGSGCILTTPVVLVQPLPVSLTHFGAALQKDGVRLNWETATERNNAYFAVERSADGRNFEEVTRVAGSGTSSQNRRYATLDPAPLAGASYYRLRQVDTDGAFNYSPVAAVSNEGRGVATLFPNPATTEVKILFANPLSGPVDIQIMDAAGRVVWQEHREQAGNNRQLDVPTAQLPANSLYFVQVRNGGDAKVYRFSK</sequence>
<dbReference type="Pfam" id="PF18962">
    <property type="entry name" value="Por_Secre_tail"/>
    <property type="match status" value="1"/>
</dbReference>
<keyword evidence="4" id="KW-1185">Reference proteome</keyword>
<feature type="signal peptide" evidence="1">
    <location>
        <begin position="1"/>
        <end position="20"/>
    </location>
</feature>
<dbReference type="AlphaFoldDB" id="A0A1I5Z4R9"/>
<evidence type="ECO:0000313" key="4">
    <source>
        <dbReference type="Proteomes" id="UP000199029"/>
    </source>
</evidence>
<organism evidence="3 4">
    <name type="scientific">Hymenobacter arizonensis</name>
    <name type="common">Siccationidurans arizonensis</name>
    <dbReference type="NCBI Taxonomy" id="1227077"/>
    <lineage>
        <taxon>Bacteria</taxon>
        <taxon>Pseudomonadati</taxon>
        <taxon>Bacteroidota</taxon>
        <taxon>Cytophagia</taxon>
        <taxon>Cytophagales</taxon>
        <taxon>Hymenobacteraceae</taxon>
        <taxon>Hymenobacter</taxon>
    </lineage>
</organism>
<evidence type="ECO:0000259" key="2">
    <source>
        <dbReference type="Pfam" id="PF18962"/>
    </source>
</evidence>
<proteinExistence type="predicted"/>
<dbReference type="OrthoDB" id="1443240at2"/>
<dbReference type="Proteomes" id="UP000199029">
    <property type="component" value="Unassembled WGS sequence"/>
</dbReference>